<evidence type="ECO:0000259" key="2">
    <source>
        <dbReference type="Pfam" id="PF13193"/>
    </source>
</evidence>
<dbReference type="InterPro" id="IPR000873">
    <property type="entry name" value="AMP-dep_synth/lig_dom"/>
</dbReference>
<dbReference type="Proteomes" id="UP000272706">
    <property type="component" value="Unassembled WGS sequence"/>
</dbReference>
<dbReference type="GO" id="GO:0016878">
    <property type="term" value="F:acid-thiol ligase activity"/>
    <property type="evidence" value="ECO:0007669"/>
    <property type="project" value="UniProtKB-ARBA"/>
</dbReference>
<dbReference type="EMBL" id="QZWZ01000114">
    <property type="protein sequence ID" value="RJT21401.1"/>
    <property type="molecule type" value="Genomic_DNA"/>
</dbReference>
<keyword evidence="3" id="KW-0436">Ligase</keyword>
<proteinExistence type="predicted"/>
<accession>A0A3A5JW64</accession>
<evidence type="ECO:0000313" key="4">
    <source>
        <dbReference type="Proteomes" id="UP000272706"/>
    </source>
</evidence>
<dbReference type="SUPFAM" id="SSF56801">
    <property type="entry name" value="Acetyl-CoA synthetase-like"/>
    <property type="match status" value="1"/>
</dbReference>
<evidence type="ECO:0000313" key="3">
    <source>
        <dbReference type="EMBL" id="RJT21401.1"/>
    </source>
</evidence>
<feature type="domain" description="AMP-dependent synthetase/ligase" evidence="1">
    <location>
        <begin position="23"/>
        <end position="374"/>
    </location>
</feature>
<dbReference type="PANTHER" id="PTHR43767:SF1">
    <property type="entry name" value="NONRIBOSOMAL PEPTIDE SYNTHASE PES1 (EUROFUNG)-RELATED"/>
    <property type="match status" value="1"/>
</dbReference>
<dbReference type="InterPro" id="IPR050237">
    <property type="entry name" value="ATP-dep_AMP-bd_enzyme"/>
</dbReference>
<dbReference type="PROSITE" id="PS00455">
    <property type="entry name" value="AMP_BINDING"/>
    <property type="match status" value="1"/>
</dbReference>
<dbReference type="Gene3D" id="3.40.50.12780">
    <property type="entry name" value="N-terminal domain of ligase-like"/>
    <property type="match status" value="1"/>
</dbReference>
<dbReference type="InterPro" id="IPR020845">
    <property type="entry name" value="AMP-binding_CS"/>
</dbReference>
<gene>
    <name evidence="3" type="ORF">D3227_39730</name>
</gene>
<dbReference type="PANTHER" id="PTHR43767">
    <property type="entry name" value="LONG-CHAIN-FATTY-ACID--COA LIGASE"/>
    <property type="match status" value="1"/>
</dbReference>
<dbReference type="Pfam" id="PF13193">
    <property type="entry name" value="AMP-binding_C"/>
    <property type="match status" value="1"/>
</dbReference>
<dbReference type="AlphaFoldDB" id="A0A3A5JW64"/>
<dbReference type="InterPro" id="IPR045851">
    <property type="entry name" value="AMP-bd_C_sf"/>
</dbReference>
<feature type="domain" description="AMP-binding enzyme C-terminal" evidence="2">
    <location>
        <begin position="425"/>
        <end position="499"/>
    </location>
</feature>
<dbReference type="Gene3D" id="3.30.300.30">
    <property type="match status" value="1"/>
</dbReference>
<dbReference type="InterPro" id="IPR042099">
    <property type="entry name" value="ANL_N_sf"/>
</dbReference>
<keyword evidence="4" id="KW-1185">Reference proteome</keyword>
<dbReference type="OrthoDB" id="9803968at2"/>
<reference evidence="3 4" key="1">
    <citation type="submission" date="2018-09" db="EMBL/GenBank/DDBJ databases">
        <title>Mesorhizobium carmichaelinearum sp. nov. isolated from Carmichaelinea spp. root nodules in New Zealand.</title>
        <authorList>
            <person name="De Meyer S.E."/>
        </authorList>
    </citation>
    <scope>NUCLEOTIDE SEQUENCE [LARGE SCALE GENOMIC DNA]</scope>
    <source>
        <strain evidence="3 4">ICMP19557</strain>
    </source>
</reference>
<comment type="caution">
    <text evidence="3">The sequence shown here is derived from an EMBL/GenBank/DDBJ whole genome shotgun (WGS) entry which is preliminary data.</text>
</comment>
<name>A0A3A5JW64_9HYPH</name>
<dbReference type="InterPro" id="IPR025110">
    <property type="entry name" value="AMP-bd_C"/>
</dbReference>
<organism evidence="3 4">
    <name type="scientific">Mesorhizobium waimense</name>
    <dbReference type="NCBI Taxonomy" id="1300307"/>
    <lineage>
        <taxon>Bacteria</taxon>
        <taxon>Pseudomonadati</taxon>
        <taxon>Pseudomonadota</taxon>
        <taxon>Alphaproteobacteria</taxon>
        <taxon>Hyphomicrobiales</taxon>
        <taxon>Phyllobacteriaceae</taxon>
        <taxon>Mesorhizobium</taxon>
    </lineage>
</organism>
<dbReference type="Pfam" id="PF00501">
    <property type="entry name" value="AMP-binding"/>
    <property type="match status" value="1"/>
</dbReference>
<sequence>MPQSRAKHDEPIWVPRLLDVGLRRKPDDLALVSPEGSLSWQELERASKRYSAGLLAYGLKPGDRIASLMPNSAALMIHYLGCLKSGIVAVPLNYRYTPPEIDHGLKTSGARALLAHVDRQEDIASSVARDLPLGVINYGSEHDRHSNFATLLESPIAPEISPMPAPTDPAVIFFTSGSTGPAKGVTHSFESLGNMIASFAQGCQTAADDIVLLSGSMSHIGALLDALMGLAAGARVVVPPSCDGPGLLLMLREHRPTILIALPSVLFGLVRAKNARREDFSSFRLLCAGGDKVPLELALEVTALSGLSVNELYGMSEIGVATINPPDGLNKAGSIGRQIVGYQISIRDDNGNELPPGVQGRLWINSPCNMVGYWGDADATRATIRDGWLDTGDVMKIDEDGYLWFCGRRKQIIVHDGSNISPQDVEEALMRHPAVAIAGVVGVPDTVHGENVHAFVTFKPGAAQPAPQELIHFARASVGYKAPESVFLLDEMPLSATDKVDRVVLKKLAERLLKSEASTGLASTAR</sequence>
<protein>
    <submittedName>
        <fullName evidence="3">Long-chain fatty acid--CoA ligase</fullName>
    </submittedName>
</protein>
<evidence type="ECO:0000259" key="1">
    <source>
        <dbReference type="Pfam" id="PF00501"/>
    </source>
</evidence>